<feature type="compositionally biased region" description="Acidic residues" evidence="1">
    <location>
        <begin position="166"/>
        <end position="175"/>
    </location>
</feature>
<proteinExistence type="predicted"/>
<reference evidence="2 3" key="1">
    <citation type="submission" date="2024-01" db="EMBL/GenBank/DDBJ databases">
        <title>A draft genome for the cacao thread blight pathogen Marasmiellus scandens.</title>
        <authorList>
            <person name="Baruah I.K."/>
            <person name="Leung J."/>
            <person name="Bukari Y."/>
            <person name="Amoako-Attah I."/>
            <person name="Meinhardt L.W."/>
            <person name="Bailey B.A."/>
            <person name="Cohen S.P."/>
        </authorList>
    </citation>
    <scope>NUCLEOTIDE SEQUENCE [LARGE SCALE GENOMIC DNA]</scope>
    <source>
        <strain evidence="2 3">GH-19</strain>
    </source>
</reference>
<name>A0ABR1K5K4_9AGAR</name>
<protein>
    <submittedName>
        <fullName evidence="2">Uncharacterized protein</fullName>
    </submittedName>
</protein>
<feature type="region of interest" description="Disordered" evidence="1">
    <location>
        <begin position="166"/>
        <end position="289"/>
    </location>
</feature>
<accession>A0ABR1K5K4</accession>
<keyword evidence="3" id="KW-1185">Reference proteome</keyword>
<dbReference type="Proteomes" id="UP001498398">
    <property type="component" value="Unassembled WGS sequence"/>
</dbReference>
<dbReference type="EMBL" id="JBANRG010000001">
    <property type="protein sequence ID" value="KAK7472749.1"/>
    <property type="molecule type" value="Genomic_DNA"/>
</dbReference>
<feature type="compositionally biased region" description="Polar residues" evidence="1">
    <location>
        <begin position="246"/>
        <end position="257"/>
    </location>
</feature>
<organism evidence="2 3">
    <name type="scientific">Marasmiellus scandens</name>
    <dbReference type="NCBI Taxonomy" id="2682957"/>
    <lineage>
        <taxon>Eukaryota</taxon>
        <taxon>Fungi</taxon>
        <taxon>Dikarya</taxon>
        <taxon>Basidiomycota</taxon>
        <taxon>Agaricomycotina</taxon>
        <taxon>Agaricomycetes</taxon>
        <taxon>Agaricomycetidae</taxon>
        <taxon>Agaricales</taxon>
        <taxon>Marasmiineae</taxon>
        <taxon>Omphalotaceae</taxon>
        <taxon>Marasmiellus</taxon>
    </lineage>
</organism>
<sequence length="289" mass="32392">MSIFEFLAQRQRVAPGVVKAGKYLLLTADHPQVGHCLDFVRHNWHLPTDTPESILALAALEVFQHPTHPAHWVFWCDERKTETAKLVERHANARIPTVFHIMPWSTEERLFMLNLYHGGAWHNLIKDQPWYPKFFHKETSPQKGGPNLRKRKAALAAAAAAEDVLEDEYEGEEDVAPVPKRTRSRQNANDAEIPVKRTSGRTVQKTAKVVAAQRVPSPAPSVGSVSSSSISSFEPTKTDDGPNVRGTRSASRLSSETLVDENSSELTRGTRSRKAVEGQAVQRKRRRVE</sequence>
<gene>
    <name evidence="2" type="ORF">VKT23_000859</name>
</gene>
<comment type="caution">
    <text evidence="2">The sequence shown here is derived from an EMBL/GenBank/DDBJ whole genome shotgun (WGS) entry which is preliminary data.</text>
</comment>
<evidence type="ECO:0000256" key="1">
    <source>
        <dbReference type="SAM" id="MobiDB-lite"/>
    </source>
</evidence>
<evidence type="ECO:0000313" key="2">
    <source>
        <dbReference type="EMBL" id="KAK7472749.1"/>
    </source>
</evidence>
<feature type="compositionally biased region" description="Low complexity" evidence="1">
    <location>
        <begin position="220"/>
        <end position="232"/>
    </location>
</feature>
<evidence type="ECO:0000313" key="3">
    <source>
        <dbReference type="Proteomes" id="UP001498398"/>
    </source>
</evidence>